<evidence type="ECO:0000259" key="1">
    <source>
        <dbReference type="PROSITE" id="PS50011"/>
    </source>
</evidence>
<organism evidence="3">
    <name type="scientific">Laccaria bicolor (strain S238N-H82 / ATCC MYA-4686)</name>
    <name type="common">Bicoloured deceiver</name>
    <name type="synonym">Laccaria laccata var. bicolor</name>
    <dbReference type="NCBI Taxonomy" id="486041"/>
    <lineage>
        <taxon>Eukaryota</taxon>
        <taxon>Fungi</taxon>
        <taxon>Dikarya</taxon>
        <taxon>Basidiomycota</taxon>
        <taxon>Agaricomycotina</taxon>
        <taxon>Agaricomycetes</taxon>
        <taxon>Agaricomycetidae</taxon>
        <taxon>Agaricales</taxon>
        <taxon>Agaricineae</taxon>
        <taxon>Hydnangiaceae</taxon>
        <taxon>Laccaria</taxon>
    </lineage>
</organism>
<dbReference type="EMBL" id="DS547130">
    <property type="protein sequence ID" value="EDR02533.1"/>
    <property type="molecule type" value="Genomic_DNA"/>
</dbReference>
<accession>B0DSE9</accession>
<dbReference type="OrthoDB" id="4062651at2759"/>
<evidence type="ECO:0000313" key="3">
    <source>
        <dbReference type="Proteomes" id="UP000001194"/>
    </source>
</evidence>
<dbReference type="InterPro" id="IPR000719">
    <property type="entry name" value="Prot_kinase_dom"/>
</dbReference>
<dbReference type="GO" id="GO:0004672">
    <property type="term" value="F:protein kinase activity"/>
    <property type="evidence" value="ECO:0007669"/>
    <property type="project" value="InterPro"/>
</dbReference>
<dbReference type="InParanoid" id="B0DSE9"/>
<name>B0DSE9_LACBS</name>
<keyword evidence="3" id="KW-1185">Reference proteome</keyword>
<dbReference type="AlphaFoldDB" id="B0DSE9"/>
<evidence type="ECO:0000313" key="2">
    <source>
        <dbReference type="EMBL" id="EDR02533.1"/>
    </source>
</evidence>
<gene>
    <name evidence="2" type="ORF">LACBIDRAFT_309483</name>
</gene>
<dbReference type="Gene3D" id="1.10.510.10">
    <property type="entry name" value="Transferase(Phosphotransferase) domain 1"/>
    <property type="match status" value="1"/>
</dbReference>
<dbReference type="GO" id="GO:0005524">
    <property type="term" value="F:ATP binding"/>
    <property type="evidence" value="ECO:0007669"/>
    <property type="project" value="InterPro"/>
</dbReference>
<dbReference type="RefSeq" id="XP_001886896.1">
    <property type="nucleotide sequence ID" value="XM_001886861.1"/>
</dbReference>
<dbReference type="InterPro" id="IPR011009">
    <property type="entry name" value="Kinase-like_dom_sf"/>
</dbReference>
<dbReference type="SUPFAM" id="SSF56112">
    <property type="entry name" value="Protein kinase-like (PK-like)"/>
    <property type="match status" value="1"/>
</dbReference>
<dbReference type="PROSITE" id="PS50011">
    <property type="entry name" value="PROTEIN_KINASE_DOM"/>
    <property type="match status" value="1"/>
</dbReference>
<dbReference type="Proteomes" id="UP000001194">
    <property type="component" value="Unassembled WGS sequence"/>
</dbReference>
<proteinExistence type="predicted"/>
<dbReference type="GeneID" id="6082555"/>
<reference evidence="2 3" key="1">
    <citation type="journal article" date="2008" name="Nature">
        <title>The genome of Laccaria bicolor provides insights into mycorrhizal symbiosis.</title>
        <authorList>
            <person name="Martin F."/>
            <person name="Aerts A."/>
            <person name="Ahren D."/>
            <person name="Brun A."/>
            <person name="Danchin E.G.J."/>
            <person name="Duchaussoy F."/>
            <person name="Gibon J."/>
            <person name="Kohler A."/>
            <person name="Lindquist E."/>
            <person name="Pereda V."/>
            <person name="Salamov A."/>
            <person name="Shapiro H.J."/>
            <person name="Wuyts J."/>
            <person name="Blaudez D."/>
            <person name="Buee M."/>
            <person name="Brokstein P."/>
            <person name="Canbaeck B."/>
            <person name="Cohen D."/>
            <person name="Courty P.E."/>
            <person name="Coutinho P.M."/>
            <person name="Delaruelle C."/>
            <person name="Detter J.C."/>
            <person name="Deveau A."/>
            <person name="DiFazio S."/>
            <person name="Duplessis S."/>
            <person name="Fraissinet-Tachet L."/>
            <person name="Lucic E."/>
            <person name="Frey-Klett P."/>
            <person name="Fourrey C."/>
            <person name="Feussner I."/>
            <person name="Gay G."/>
            <person name="Grimwood J."/>
            <person name="Hoegger P.J."/>
            <person name="Jain P."/>
            <person name="Kilaru S."/>
            <person name="Labbe J."/>
            <person name="Lin Y.C."/>
            <person name="Legue V."/>
            <person name="Le Tacon F."/>
            <person name="Marmeisse R."/>
            <person name="Melayah D."/>
            <person name="Montanini B."/>
            <person name="Muratet M."/>
            <person name="Nehls U."/>
            <person name="Niculita-Hirzel H."/>
            <person name="Oudot-Le Secq M.P."/>
            <person name="Peter M."/>
            <person name="Quesneville H."/>
            <person name="Rajashekar B."/>
            <person name="Reich M."/>
            <person name="Rouhier N."/>
            <person name="Schmutz J."/>
            <person name="Yin T."/>
            <person name="Chalot M."/>
            <person name="Henrissat B."/>
            <person name="Kuees U."/>
            <person name="Lucas S."/>
            <person name="Van de Peer Y."/>
            <person name="Podila G.K."/>
            <person name="Polle A."/>
            <person name="Pukkila P.J."/>
            <person name="Richardson P.M."/>
            <person name="Rouze P."/>
            <person name="Sanders I.R."/>
            <person name="Stajich J.E."/>
            <person name="Tunlid A."/>
            <person name="Tuskan G."/>
            <person name="Grigoriev I.V."/>
        </authorList>
    </citation>
    <scope>NUCLEOTIDE SEQUENCE [LARGE SCALE GENOMIC DNA]</scope>
    <source>
        <strain evidence="3">S238N-H82 / ATCC MYA-4686</strain>
    </source>
</reference>
<feature type="domain" description="Protein kinase" evidence="1">
    <location>
        <begin position="230"/>
        <end position="431"/>
    </location>
</feature>
<protein>
    <submittedName>
        <fullName evidence="2">Predicted protein</fullName>
    </submittedName>
</protein>
<dbReference type="HOGENOM" id="CLU_013871_2_2_1"/>
<sequence>MAPPLQLFHPVFGHFLDDINGTDLISNDMIRKTTKYMQAASAIYISEEKCRHGLTTVLCEILGVETQTTVDGDEIITDGTILARTPEAGYLIILHQGTTGSGRSVFDQAKHAGLSMAYSWAQEKSTKLRNATNCPTFIVATSGPSIAILGAVFTDGFIVQHLTDYVWAGLDSTLYESRTLRIARTFHALNKGLANLKSYYGTVQTHNWISETRYFPSITTYPNGNECIHFKYLAFLEDGPDCMTLRARTLTVPPRDVVVKFVDRYGERAHRLLADKGLAPELLYCGSPHLQDKDPSYNSISMVVMEFVRGDTLDKSEMSGETAEVVRSEIERALKLLHGHGLVFGDLRAPNVMITPMDYALLQGNEVKFIDFDWAGEEGQAKYPCLISPEVLWPMGVAPLANMEINHDLQMLEQMFLPPVPFVAEDSASLF</sequence>
<dbReference type="KEGG" id="lbc:LACBIDRAFT_309483"/>